<gene>
    <name evidence="1" type="ORF">G4B88_023333</name>
</gene>
<evidence type="ECO:0000313" key="2">
    <source>
        <dbReference type="Proteomes" id="UP000583929"/>
    </source>
</evidence>
<keyword evidence="2" id="KW-1185">Reference proteome</keyword>
<dbReference type="EMBL" id="JAATIQ010000017">
    <property type="protein sequence ID" value="KAF4400540.1"/>
    <property type="molecule type" value="Genomic_DNA"/>
</dbReference>
<dbReference type="AlphaFoldDB" id="A0A7J6I1M8"/>
<dbReference type="PANTHER" id="PTHR36067:SF1">
    <property type="entry name" value="EXPRESSED PROTEIN"/>
    <property type="match status" value="1"/>
</dbReference>
<dbReference type="PANTHER" id="PTHR36067">
    <property type="entry name" value="EXPRESSED PROTEIN"/>
    <property type="match status" value="1"/>
</dbReference>
<name>A0A7J6I1M8_CANSA</name>
<evidence type="ECO:0000313" key="1">
    <source>
        <dbReference type="EMBL" id="KAF4400540.1"/>
    </source>
</evidence>
<organism evidence="1 2">
    <name type="scientific">Cannabis sativa</name>
    <name type="common">Hemp</name>
    <name type="synonym">Marijuana</name>
    <dbReference type="NCBI Taxonomy" id="3483"/>
    <lineage>
        <taxon>Eukaryota</taxon>
        <taxon>Viridiplantae</taxon>
        <taxon>Streptophyta</taxon>
        <taxon>Embryophyta</taxon>
        <taxon>Tracheophyta</taxon>
        <taxon>Spermatophyta</taxon>
        <taxon>Magnoliopsida</taxon>
        <taxon>eudicotyledons</taxon>
        <taxon>Gunneridae</taxon>
        <taxon>Pentapetalae</taxon>
        <taxon>rosids</taxon>
        <taxon>fabids</taxon>
        <taxon>Rosales</taxon>
        <taxon>Cannabaceae</taxon>
        <taxon>Cannabis</taxon>
    </lineage>
</organism>
<proteinExistence type="predicted"/>
<accession>A0A7J6I1M8</accession>
<protein>
    <submittedName>
        <fullName evidence="1">Uncharacterized protein</fullName>
    </submittedName>
</protein>
<dbReference type="Proteomes" id="UP000583929">
    <property type="component" value="Unassembled WGS sequence"/>
</dbReference>
<sequence length="73" mass="8046">MTDIAILVAEEFERRVSHSRKEGNQEISMVSCVSTVAQSVVEKIGQQKMEFLKTLLEPKTQIGLAASDGFFSA</sequence>
<reference evidence="1 2" key="1">
    <citation type="journal article" date="2020" name="bioRxiv">
        <title>Sequence and annotation of 42 cannabis genomes reveals extensive copy number variation in cannabinoid synthesis and pathogen resistance genes.</title>
        <authorList>
            <person name="Mckernan K.J."/>
            <person name="Helbert Y."/>
            <person name="Kane L.T."/>
            <person name="Ebling H."/>
            <person name="Zhang L."/>
            <person name="Liu B."/>
            <person name="Eaton Z."/>
            <person name="Mclaughlin S."/>
            <person name="Kingan S."/>
            <person name="Baybayan P."/>
            <person name="Concepcion G."/>
            <person name="Jordan M."/>
            <person name="Riva A."/>
            <person name="Barbazuk W."/>
            <person name="Harkins T."/>
        </authorList>
    </citation>
    <scope>NUCLEOTIDE SEQUENCE [LARGE SCALE GENOMIC DNA]</scope>
    <source>
        <strain evidence="2">cv. Jamaican Lion 4</strain>
        <tissue evidence="1">Leaf</tissue>
    </source>
</reference>
<comment type="caution">
    <text evidence="1">The sequence shown here is derived from an EMBL/GenBank/DDBJ whole genome shotgun (WGS) entry which is preliminary data.</text>
</comment>